<evidence type="ECO:0000256" key="5">
    <source>
        <dbReference type="ARBA" id="ARBA00022824"/>
    </source>
</evidence>
<evidence type="ECO:0000256" key="1">
    <source>
        <dbReference type="ARBA" id="ARBA00004477"/>
    </source>
</evidence>
<keyword evidence="12" id="KW-0753">Steroid metabolism</keyword>
<keyword evidence="10 13" id="KW-0472">Membrane</keyword>
<reference evidence="14 15" key="1">
    <citation type="submission" date="2024-02" db="EMBL/GenBank/DDBJ databases">
        <title>Discinaceae phylogenomics.</title>
        <authorList>
            <person name="Dirks A.C."/>
            <person name="James T.Y."/>
        </authorList>
    </citation>
    <scope>NUCLEOTIDE SEQUENCE [LARGE SCALE GENOMIC DNA]</scope>
    <source>
        <strain evidence="14 15">ACD0624</strain>
    </source>
</reference>
<keyword evidence="6" id="KW-0752">Steroid biosynthesis</keyword>
<evidence type="ECO:0000256" key="6">
    <source>
        <dbReference type="ARBA" id="ARBA00022955"/>
    </source>
</evidence>
<comment type="similarity">
    <text evidence="2">Belongs to the ERG28 family.</text>
</comment>
<keyword evidence="4 13" id="KW-0812">Transmembrane</keyword>
<evidence type="ECO:0000256" key="11">
    <source>
        <dbReference type="ARBA" id="ARBA00023166"/>
    </source>
</evidence>
<protein>
    <submittedName>
        <fullName evidence="14">Ergosterol biosynthesis protein</fullName>
    </submittedName>
</protein>
<evidence type="ECO:0000256" key="12">
    <source>
        <dbReference type="ARBA" id="ARBA00023221"/>
    </source>
</evidence>
<sequence>MSELFSELLSYLPQDEGLLPKWLLLVSIIAVANSVQTYATLQFTKRVYSARPDQVNGLSSRTFGTWTFLASVLRLYAAYNITNPVVYDLAIWSYAIAGWHFLSEWLIFGTASMGAGLIGPIIVSSLSTTWMITQRGLY</sequence>
<comment type="caution">
    <text evidence="14">The sequence shown here is derived from an EMBL/GenBank/DDBJ whole genome shotgun (WGS) entry which is preliminary data.</text>
</comment>
<keyword evidence="3" id="KW-0444">Lipid biosynthesis</keyword>
<evidence type="ECO:0000313" key="14">
    <source>
        <dbReference type="EMBL" id="KAL0633863.1"/>
    </source>
</evidence>
<evidence type="ECO:0000256" key="8">
    <source>
        <dbReference type="ARBA" id="ARBA00023011"/>
    </source>
</evidence>
<dbReference type="Proteomes" id="UP001447188">
    <property type="component" value="Unassembled WGS sequence"/>
</dbReference>
<keyword evidence="15" id="KW-1185">Reference proteome</keyword>
<evidence type="ECO:0000256" key="3">
    <source>
        <dbReference type="ARBA" id="ARBA00022516"/>
    </source>
</evidence>
<evidence type="ECO:0000256" key="9">
    <source>
        <dbReference type="ARBA" id="ARBA00023098"/>
    </source>
</evidence>
<keyword evidence="7 13" id="KW-1133">Transmembrane helix</keyword>
<keyword evidence="8" id="KW-0756">Sterol biosynthesis</keyword>
<organism evidence="14 15">
    <name type="scientific">Discina gigas</name>
    <dbReference type="NCBI Taxonomy" id="1032678"/>
    <lineage>
        <taxon>Eukaryota</taxon>
        <taxon>Fungi</taxon>
        <taxon>Dikarya</taxon>
        <taxon>Ascomycota</taxon>
        <taxon>Pezizomycotina</taxon>
        <taxon>Pezizomycetes</taxon>
        <taxon>Pezizales</taxon>
        <taxon>Discinaceae</taxon>
        <taxon>Discina</taxon>
    </lineage>
</organism>
<dbReference type="InterPro" id="IPR005352">
    <property type="entry name" value="Erg28"/>
</dbReference>
<keyword evidence="9" id="KW-0443">Lipid metabolism</keyword>
<dbReference type="Pfam" id="PF03694">
    <property type="entry name" value="Erg28"/>
    <property type="match status" value="1"/>
</dbReference>
<feature type="transmembrane region" description="Helical" evidence="13">
    <location>
        <begin position="62"/>
        <end position="79"/>
    </location>
</feature>
<keyword evidence="11" id="KW-1207">Sterol metabolism</keyword>
<keyword evidence="5" id="KW-0256">Endoplasmic reticulum</keyword>
<accession>A0ABR3GDG7</accession>
<dbReference type="EMBL" id="JBBBZM010000111">
    <property type="protein sequence ID" value="KAL0633863.1"/>
    <property type="molecule type" value="Genomic_DNA"/>
</dbReference>
<evidence type="ECO:0000256" key="4">
    <source>
        <dbReference type="ARBA" id="ARBA00022692"/>
    </source>
</evidence>
<comment type="subcellular location">
    <subcellularLocation>
        <location evidence="1">Endoplasmic reticulum membrane</location>
        <topology evidence="1">Multi-pass membrane protein</topology>
    </subcellularLocation>
</comment>
<proteinExistence type="inferred from homology"/>
<evidence type="ECO:0000256" key="13">
    <source>
        <dbReference type="SAM" id="Phobius"/>
    </source>
</evidence>
<feature type="transmembrane region" description="Helical" evidence="13">
    <location>
        <begin position="114"/>
        <end position="132"/>
    </location>
</feature>
<gene>
    <name evidence="14" type="primary">ERG28</name>
    <name evidence="14" type="ORF">Q9L58_007237</name>
</gene>
<evidence type="ECO:0000256" key="2">
    <source>
        <dbReference type="ARBA" id="ARBA00005377"/>
    </source>
</evidence>
<evidence type="ECO:0000256" key="7">
    <source>
        <dbReference type="ARBA" id="ARBA00022989"/>
    </source>
</evidence>
<name>A0ABR3GDG7_9PEZI</name>
<dbReference type="PANTHER" id="PTHR15451:SF19">
    <property type="entry name" value="ERGOSTEROL BIOSYNTHETIC PROTEIN 28 HOMOLOG"/>
    <property type="match status" value="1"/>
</dbReference>
<evidence type="ECO:0000313" key="15">
    <source>
        <dbReference type="Proteomes" id="UP001447188"/>
    </source>
</evidence>
<feature type="transmembrane region" description="Helical" evidence="13">
    <location>
        <begin position="22"/>
        <end position="41"/>
    </location>
</feature>
<evidence type="ECO:0000256" key="10">
    <source>
        <dbReference type="ARBA" id="ARBA00023136"/>
    </source>
</evidence>
<dbReference type="PANTHER" id="PTHR15451">
    <property type="entry name" value="ERGOSTEROL BIOSYNTHETIC PROTEIN 28-RELATED"/>
    <property type="match status" value="1"/>
</dbReference>